<gene>
    <name evidence="2" type="ORF">RVR_4671</name>
</gene>
<dbReference type="EMBL" id="AP018365">
    <property type="protein sequence ID" value="BBA98481.1"/>
    <property type="molecule type" value="Genomic_DNA"/>
</dbReference>
<dbReference type="AlphaFoldDB" id="A0A7U3UTS9"/>
<dbReference type="Proteomes" id="UP000595703">
    <property type="component" value="Chromosome"/>
</dbReference>
<keyword evidence="3" id="KW-1185">Reference proteome</keyword>
<dbReference type="InterPro" id="IPR035985">
    <property type="entry name" value="Ubiquitin-activating_enz"/>
</dbReference>
<dbReference type="RefSeq" id="WP_237404791.1">
    <property type="nucleotide sequence ID" value="NZ_AP018365.1"/>
</dbReference>
<dbReference type="PANTHER" id="PTHR43267">
    <property type="entry name" value="TRNA THREONYLCARBAMOYLADENOSINE DEHYDRATASE"/>
    <property type="match status" value="1"/>
</dbReference>
<dbReference type="PANTHER" id="PTHR43267:SF1">
    <property type="entry name" value="TRNA THREONYLCARBAMOYLADENOSINE DEHYDRATASE"/>
    <property type="match status" value="1"/>
</dbReference>
<evidence type="ECO:0000259" key="1">
    <source>
        <dbReference type="Pfam" id="PF00899"/>
    </source>
</evidence>
<dbReference type="InterPro" id="IPR045886">
    <property type="entry name" value="ThiF/MoeB/HesA"/>
</dbReference>
<reference evidence="2 3" key="1">
    <citation type="journal article" date="2010" name="J. Bacteriol.">
        <title>Biochemical characterization of a novel indole prenyltransferase from Streptomyces sp. SN-593.</title>
        <authorList>
            <person name="Takahashi S."/>
            <person name="Takagi H."/>
            <person name="Toyoda A."/>
            <person name="Uramoto M."/>
            <person name="Nogawa T."/>
            <person name="Ueki M."/>
            <person name="Sakaki Y."/>
            <person name="Osada H."/>
        </authorList>
    </citation>
    <scope>NUCLEOTIDE SEQUENCE [LARGE SCALE GENOMIC DNA]</scope>
    <source>
        <strain evidence="2 3">SN-593</strain>
    </source>
</reference>
<dbReference type="Pfam" id="PF00899">
    <property type="entry name" value="ThiF"/>
    <property type="match status" value="1"/>
</dbReference>
<name>A0A7U3UTS9_9ACTN</name>
<dbReference type="Gene3D" id="3.40.50.720">
    <property type="entry name" value="NAD(P)-binding Rossmann-like Domain"/>
    <property type="match status" value="1"/>
</dbReference>
<reference evidence="2 3" key="2">
    <citation type="journal article" date="2011" name="J. Antibiot.">
        <title>Furaquinocins I and J: novel polyketide isoprenoid hybrid compounds from Streptomyces reveromyceticus SN-593.</title>
        <authorList>
            <person name="Panthee S."/>
            <person name="Takahashi S."/>
            <person name="Takagi H."/>
            <person name="Nogawa T."/>
            <person name="Oowada E."/>
            <person name="Uramoto M."/>
            <person name="Osada H."/>
        </authorList>
    </citation>
    <scope>NUCLEOTIDE SEQUENCE [LARGE SCALE GENOMIC DNA]</scope>
    <source>
        <strain evidence="2 3">SN-593</strain>
    </source>
</reference>
<sequence length="427" mass="45721">MLILIPTAAAGRFRTAGSWGRLSLRISRPDGLAVVSGISERTEGAVLSVDPAELGNRLLAGCDPVSTGYWYRAAGELHAHWYQVRARRGTSLPLDIFKSAVPSGFKAPGSSGYAAITYTPAVQDEFPESGLPDLLAWHVTRTDARPLDASVEPEVTGIRQLQHHWPVEELQSARVMLVGAGSIGSATAHALAGYGIGHLTLVDPDRLLWHNLVRHTSSRKQIGRAKVTALAEELALLRPDTAVTPLALDVIEHADRIRALLTDTDIVVCAADGVAARRVTGHLARRAGRTAVLACVLQDGAVGEVLRLRPWTQHGCLSCRRESLAEAGGLDPEPALDAGYGTGTRHRPMTAVGPDLHLVAHLAAKTVVATLLERVGHPDQRLPGEHALLALRRQPGWAAPFDLDRTGELRWLPATPPRPGCPTCESP</sequence>
<dbReference type="CDD" id="cd01483">
    <property type="entry name" value="E1_enzyme_family"/>
    <property type="match status" value="1"/>
</dbReference>
<evidence type="ECO:0000313" key="3">
    <source>
        <dbReference type="Proteomes" id="UP000595703"/>
    </source>
</evidence>
<protein>
    <submittedName>
        <fullName evidence="2">Putative UBA/THIF-type NAD/FAD binding protein</fullName>
    </submittedName>
</protein>
<feature type="domain" description="THIF-type NAD/FAD binding fold" evidence="1">
    <location>
        <begin position="168"/>
        <end position="374"/>
    </location>
</feature>
<evidence type="ECO:0000313" key="2">
    <source>
        <dbReference type="EMBL" id="BBA98481.1"/>
    </source>
</evidence>
<dbReference type="GO" id="GO:0061504">
    <property type="term" value="P:cyclic threonylcarbamoyladenosine biosynthetic process"/>
    <property type="evidence" value="ECO:0007669"/>
    <property type="project" value="TreeGrafter"/>
</dbReference>
<dbReference type="SUPFAM" id="SSF69572">
    <property type="entry name" value="Activating enzymes of the ubiquitin-like proteins"/>
    <property type="match status" value="1"/>
</dbReference>
<dbReference type="InterPro" id="IPR000594">
    <property type="entry name" value="ThiF_NAD_FAD-bd"/>
</dbReference>
<organism evidence="2 3">
    <name type="scientific">Actinacidiphila reveromycinica</name>
    <dbReference type="NCBI Taxonomy" id="659352"/>
    <lineage>
        <taxon>Bacteria</taxon>
        <taxon>Bacillati</taxon>
        <taxon>Actinomycetota</taxon>
        <taxon>Actinomycetes</taxon>
        <taxon>Kitasatosporales</taxon>
        <taxon>Streptomycetaceae</taxon>
        <taxon>Actinacidiphila</taxon>
    </lineage>
</organism>
<accession>A0A7U3UTS9</accession>
<reference evidence="2 3" key="3">
    <citation type="journal article" date="2011" name="Nat. Chem. Biol.">
        <title>Reveromycin A biosynthesis uses RevG and RevJ for stereospecific spiroacetal formation.</title>
        <authorList>
            <person name="Takahashi S."/>
            <person name="Toyoda A."/>
            <person name="Sekiyama Y."/>
            <person name="Takagi H."/>
            <person name="Nogawa T."/>
            <person name="Uramoto M."/>
            <person name="Suzuki R."/>
            <person name="Koshino H."/>
            <person name="Kumano T."/>
            <person name="Panthee S."/>
            <person name="Dairi T."/>
            <person name="Ishikawa J."/>
            <person name="Ikeda H."/>
            <person name="Sakaki Y."/>
            <person name="Osada H."/>
        </authorList>
    </citation>
    <scope>NUCLEOTIDE SEQUENCE [LARGE SCALE GENOMIC DNA]</scope>
    <source>
        <strain evidence="2 3">SN-593</strain>
    </source>
</reference>
<dbReference type="GO" id="GO:0061503">
    <property type="term" value="F:tRNA threonylcarbamoyladenosine dehydratase"/>
    <property type="evidence" value="ECO:0007669"/>
    <property type="project" value="TreeGrafter"/>
</dbReference>
<dbReference type="KEGG" id="arev:RVR_4671"/>
<dbReference type="GO" id="GO:0008641">
    <property type="term" value="F:ubiquitin-like modifier activating enzyme activity"/>
    <property type="evidence" value="ECO:0007669"/>
    <property type="project" value="InterPro"/>
</dbReference>
<proteinExistence type="predicted"/>
<reference evidence="2 3" key="4">
    <citation type="journal article" date="2020" name="Sci. Rep.">
        <title>beta-carboline chemical signals induce reveromycin production through a LuxR family regulator in Streptomyces sp. SN-593.</title>
        <authorList>
            <person name="Panthee S."/>
            <person name="Kito N."/>
            <person name="Hayashi T."/>
            <person name="Shimizu T."/>
            <person name="Ishikawa J."/>
            <person name="Hamamoto H."/>
            <person name="Osada H."/>
            <person name="Takahashi S."/>
        </authorList>
    </citation>
    <scope>NUCLEOTIDE SEQUENCE [LARGE SCALE GENOMIC DNA]</scope>
    <source>
        <strain evidence="2 3">SN-593</strain>
    </source>
</reference>